<evidence type="ECO:0000256" key="4">
    <source>
        <dbReference type="ARBA" id="ARBA00022475"/>
    </source>
</evidence>
<feature type="transmembrane region" description="Helical" evidence="12">
    <location>
        <begin position="178"/>
        <end position="199"/>
    </location>
</feature>
<dbReference type="AlphaFoldDB" id="A0AAE3JNY8"/>
<evidence type="ECO:0000256" key="9">
    <source>
        <dbReference type="ARBA" id="ARBA00023136"/>
    </source>
</evidence>
<sequence>MNYQLGIIDTVILVLYGMVMVGMGIYFMRKTKTSEQFMVAGMGIPAWAAGIAVMSAYTSSISYIAVPGKAYDENWHPLIFALTALPVTWFVTQYVIPHYRKHKIISVYKYLEDKIGDWGRVYASFSFVLFMVGRTAVILYLSSLLLTSFVDIDIKTLILIIGILTIAYTLMGGMEAVIWTDVIQSVIMIGGLLFSAYILTTDVFSKPDFLIQNAFDANKFSLGDTSFSLSGRTIWVMIIYGITENIRNLMADQNYTQKYSSVATEKKAKKSVWIAMLIYLPLTIIFLYIGTAMFAFYSGAGHVLDPSIVKGDEVFPYFIATELPVGIKGLIIAAILAASMSTVDSALNSSATVLYLDYYKKYFRPNASEKSSIGFLRWTTVSWGVLGIIFSLLLINAQSALDIWWQISGIFGGGILGLFLLAIFNVKIARWQGIVSVIFSVLIIIWGTFLRDLPSDFDWLECTIDPIIIGAIATAGLISLAMLFVAFNKLKK</sequence>
<organism evidence="13 14">
    <name type="scientific">Cerina litoralis</name>
    <dbReference type="NCBI Taxonomy" id="2874477"/>
    <lineage>
        <taxon>Bacteria</taxon>
        <taxon>Pseudomonadati</taxon>
        <taxon>Bacteroidota</taxon>
        <taxon>Flavobacteriia</taxon>
        <taxon>Flavobacteriales</taxon>
        <taxon>Flavobacteriaceae</taxon>
        <taxon>Cerina</taxon>
    </lineage>
</organism>
<feature type="transmembrane region" description="Helical" evidence="12">
    <location>
        <begin position="431"/>
        <end position="447"/>
    </location>
</feature>
<dbReference type="Proteomes" id="UP001200642">
    <property type="component" value="Unassembled WGS sequence"/>
</dbReference>
<comment type="subcellular location">
    <subcellularLocation>
        <location evidence="1">Cell membrane</location>
        <topology evidence="1">Multi-pass membrane protein</topology>
    </subcellularLocation>
</comment>
<evidence type="ECO:0000256" key="2">
    <source>
        <dbReference type="ARBA" id="ARBA00006434"/>
    </source>
</evidence>
<dbReference type="GO" id="GO:0006814">
    <property type="term" value="P:sodium ion transport"/>
    <property type="evidence" value="ECO:0007669"/>
    <property type="project" value="UniProtKB-KW"/>
</dbReference>
<comment type="similarity">
    <text evidence="2 11">Belongs to the sodium:solute symporter (SSF) (TC 2.A.21) family.</text>
</comment>
<dbReference type="GO" id="GO:0015293">
    <property type="term" value="F:symporter activity"/>
    <property type="evidence" value="ECO:0007669"/>
    <property type="project" value="TreeGrafter"/>
</dbReference>
<feature type="transmembrane region" description="Helical" evidence="12">
    <location>
        <begin position="118"/>
        <end position="142"/>
    </location>
</feature>
<dbReference type="RefSeq" id="WP_317901586.1">
    <property type="nucleotide sequence ID" value="NZ_JAIRBC010000008.1"/>
</dbReference>
<keyword evidence="6 12" id="KW-1133">Transmembrane helix</keyword>
<dbReference type="PANTHER" id="PTHR42985:SF32">
    <property type="entry name" value="SODIUM IODIDE SYMPORTER"/>
    <property type="match status" value="1"/>
</dbReference>
<reference evidence="13" key="1">
    <citation type="submission" date="2023-02" db="EMBL/GenBank/DDBJ databases">
        <title>Genome of Flavobacteriaceae gen. nov. sp. strain F89.</title>
        <authorList>
            <person name="Wang Y."/>
        </authorList>
    </citation>
    <scope>NUCLEOTIDE SEQUENCE</scope>
    <source>
        <strain evidence="13">F89</strain>
    </source>
</reference>
<dbReference type="PROSITE" id="PS50283">
    <property type="entry name" value="NA_SOLUT_SYMP_3"/>
    <property type="match status" value="1"/>
</dbReference>
<feature type="transmembrane region" description="Helical" evidence="12">
    <location>
        <begin position="375"/>
        <end position="397"/>
    </location>
</feature>
<feature type="transmembrane region" description="Helical" evidence="12">
    <location>
        <begin position="272"/>
        <end position="297"/>
    </location>
</feature>
<evidence type="ECO:0000313" key="14">
    <source>
        <dbReference type="Proteomes" id="UP001200642"/>
    </source>
</evidence>
<dbReference type="PANTHER" id="PTHR42985">
    <property type="entry name" value="SODIUM-COUPLED MONOCARBOXYLATE TRANSPORTER"/>
    <property type="match status" value="1"/>
</dbReference>
<feature type="transmembrane region" description="Helical" evidence="12">
    <location>
        <begin position="39"/>
        <end position="66"/>
    </location>
</feature>
<accession>A0AAE3JNY8</accession>
<keyword evidence="7" id="KW-0915">Sodium</keyword>
<comment type="caution">
    <text evidence="13">The sequence shown here is derived from an EMBL/GenBank/DDBJ whole genome shotgun (WGS) entry which is preliminary data.</text>
</comment>
<keyword evidence="3" id="KW-0813">Transport</keyword>
<keyword evidence="10" id="KW-0739">Sodium transport</keyword>
<gene>
    <name evidence="13" type="ORF">K8352_06755</name>
</gene>
<evidence type="ECO:0000256" key="12">
    <source>
        <dbReference type="SAM" id="Phobius"/>
    </source>
</evidence>
<dbReference type="EMBL" id="JAIRBC010000008">
    <property type="protein sequence ID" value="MCG2460441.1"/>
    <property type="molecule type" value="Genomic_DNA"/>
</dbReference>
<evidence type="ECO:0000256" key="8">
    <source>
        <dbReference type="ARBA" id="ARBA00023065"/>
    </source>
</evidence>
<feature type="transmembrane region" description="Helical" evidence="12">
    <location>
        <begin position="78"/>
        <end position="97"/>
    </location>
</feature>
<dbReference type="NCBIfam" id="TIGR00813">
    <property type="entry name" value="sss"/>
    <property type="match status" value="1"/>
</dbReference>
<feature type="transmembrane region" description="Helical" evidence="12">
    <location>
        <begin position="467"/>
        <end position="487"/>
    </location>
</feature>
<keyword evidence="14" id="KW-1185">Reference proteome</keyword>
<evidence type="ECO:0000313" key="13">
    <source>
        <dbReference type="EMBL" id="MCG2460441.1"/>
    </source>
</evidence>
<evidence type="ECO:0000256" key="5">
    <source>
        <dbReference type="ARBA" id="ARBA00022692"/>
    </source>
</evidence>
<keyword evidence="9 12" id="KW-0472">Membrane</keyword>
<keyword evidence="8" id="KW-0406">Ion transport</keyword>
<dbReference type="Gene3D" id="1.20.1730.10">
    <property type="entry name" value="Sodium/glucose cotransporter"/>
    <property type="match status" value="1"/>
</dbReference>
<evidence type="ECO:0000256" key="7">
    <source>
        <dbReference type="ARBA" id="ARBA00023053"/>
    </source>
</evidence>
<evidence type="ECO:0000256" key="3">
    <source>
        <dbReference type="ARBA" id="ARBA00022448"/>
    </source>
</evidence>
<keyword evidence="5 12" id="KW-0812">Transmembrane</keyword>
<evidence type="ECO:0000256" key="11">
    <source>
        <dbReference type="RuleBase" id="RU362091"/>
    </source>
</evidence>
<name>A0AAE3JNY8_9FLAO</name>
<feature type="transmembrane region" description="Helical" evidence="12">
    <location>
        <begin position="154"/>
        <end position="171"/>
    </location>
</feature>
<dbReference type="InterPro" id="IPR038377">
    <property type="entry name" value="Na/Glc_symporter_sf"/>
</dbReference>
<dbReference type="Pfam" id="PF00474">
    <property type="entry name" value="SSF"/>
    <property type="match status" value="1"/>
</dbReference>
<dbReference type="InterPro" id="IPR001734">
    <property type="entry name" value="Na/solute_symporter"/>
</dbReference>
<proteinExistence type="inferred from homology"/>
<feature type="transmembrane region" description="Helical" evidence="12">
    <location>
        <begin position="403"/>
        <end position="424"/>
    </location>
</feature>
<protein>
    <submittedName>
        <fullName evidence="13">Sodium/solute symporter</fullName>
    </submittedName>
</protein>
<evidence type="ECO:0000256" key="1">
    <source>
        <dbReference type="ARBA" id="ARBA00004651"/>
    </source>
</evidence>
<evidence type="ECO:0000256" key="10">
    <source>
        <dbReference type="ARBA" id="ARBA00023201"/>
    </source>
</evidence>
<dbReference type="InterPro" id="IPR051163">
    <property type="entry name" value="Sodium:Solute_Symporter_SSF"/>
</dbReference>
<feature type="transmembrane region" description="Helical" evidence="12">
    <location>
        <begin position="234"/>
        <end position="251"/>
    </location>
</feature>
<evidence type="ECO:0000256" key="6">
    <source>
        <dbReference type="ARBA" id="ARBA00022989"/>
    </source>
</evidence>
<keyword evidence="4" id="KW-1003">Cell membrane</keyword>
<feature type="transmembrane region" description="Helical" evidence="12">
    <location>
        <begin position="6"/>
        <end position="27"/>
    </location>
</feature>
<dbReference type="GO" id="GO:0005886">
    <property type="term" value="C:plasma membrane"/>
    <property type="evidence" value="ECO:0007669"/>
    <property type="project" value="UniProtKB-SubCell"/>
</dbReference>